<name>A0A3M7EYA3_HORWE</name>
<gene>
    <name evidence="1" type="ORF">D0864_08285</name>
</gene>
<proteinExistence type="predicted"/>
<reference evidence="1 2" key="1">
    <citation type="journal article" date="2018" name="BMC Genomics">
        <title>Genomic evidence for intraspecific hybridization in a clonal and extremely halotolerant yeast.</title>
        <authorList>
            <person name="Gostincar C."/>
            <person name="Stajich J.E."/>
            <person name="Zupancic J."/>
            <person name="Zalar P."/>
            <person name="Gunde-Cimerman N."/>
        </authorList>
    </citation>
    <scope>NUCLEOTIDE SEQUENCE [LARGE SCALE GENOMIC DNA]</scope>
    <source>
        <strain evidence="1 2">EXF-10513</strain>
    </source>
</reference>
<dbReference type="EMBL" id="QWIO01000942">
    <property type="protein sequence ID" value="RMY81512.1"/>
    <property type="molecule type" value="Genomic_DNA"/>
</dbReference>
<dbReference type="Proteomes" id="UP000269539">
    <property type="component" value="Unassembled WGS sequence"/>
</dbReference>
<evidence type="ECO:0000313" key="2">
    <source>
        <dbReference type="Proteomes" id="UP000269539"/>
    </source>
</evidence>
<accession>A0A3M7EYA3</accession>
<comment type="caution">
    <text evidence="1">The sequence shown here is derived from an EMBL/GenBank/DDBJ whole genome shotgun (WGS) entry which is preliminary data.</text>
</comment>
<organism evidence="1 2">
    <name type="scientific">Hortaea werneckii</name>
    <name type="common">Black yeast</name>
    <name type="synonym">Cladosporium werneckii</name>
    <dbReference type="NCBI Taxonomy" id="91943"/>
    <lineage>
        <taxon>Eukaryota</taxon>
        <taxon>Fungi</taxon>
        <taxon>Dikarya</taxon>
        <taxon>Ascomycota</taxon>
        <taxon>Pezizomycotina</taxon>
        <taxon>Dothideomycetes</taxon>
        <taxon>Dothideomycetidae</taxon>
        <taxon>Mycosphaerellales</taxon>
        <taxon>Teratosphaeriaceae</taxon>
        <taxon>Hortaea</taxon>
    </lineage>
</organism>
<evidence type="ECO:0000313" key="1">
    <source>
        <dbReference type="EMBL" id="RMY81512.1"/>
    </source>
</evidence>
<protein>
    <submittedName>
        <fullName evidence="1">Uncharacterized protein</fullName>
    </submittedName>
</protein>
<sequence length="293" mass="33953">MAATTSYDKHDSYWKLNLPYLKIAEMHDILKSRNYHVAKKMTSDLLRSALRRSEQGQMSYHKCSSDELRRLIQARKIEASPLGLKLPKSELVDILQSEDQRPKFHRFQELPPELRNRIYEYHFASFHQPICAPSQPPITKVSSLLRKETLQLFYHSCVFEIHLRLRIDKVGWSTFNRWSRLSLSDRELMFLRCTEAENLGCIKRLNIVSSSVYPEPTKVCLHSEQGKVASVVSTSFAPGTGATYKARVLERTRRADVKIRQFLDEVVANRQGSRGLQYNDVLMIRTALEKALL</sequence>
<dbReference type="AlphaFoldDB" id="A0A3M7EYA3"/>